<evidence type="ECO:0000256" key="4">
    <source>
        <dbReference type="ARBA" id="ARBA00022827"/>
    </source>
</evidence>
<dbReference type="Gene3D" id="2.40.110.10">
    <property type="entry name" value="Butyryl-CoA Dehydrogenase, subunit A, domain 2"/>
    <property type="match status" value="1"/>
</dbReference>
<dbReference type="Gene3D" id="1.20.140.10">
    <property type="entry name" value="Butyryl-CoA Dehydrogenase, subunit A, domain 3"/>
    <property type="match status" value="1"/>
</dbReference>
<evidence type="ECO:0000313" key="10">
    <source>
        <dbReference type="EMBL" id="OYQ34299.1"/>
    </source>
</evidence>
<evidence type="ECO:0000256" key="1">
    <source>
        <dbReference type="ARBA" id="ARBA00001974"/>
    </source>
</evidence>
<dbReference type="InterPro" id="IPR006091">
    <property type="entry name" value="Acyl-CoA_Oxase/DH_mid-dom"/>
</dbReference>
<keyword evidence="3 6" id="KW-0285">Flavoprotein</keyword>
<dbReference type="InterPro" id="IPR036250">
    <property type="entry name" value="AcylCo_DH-like_C"/>
</dbReference>
<evidence type="ECO:0000313" key="11">
    <source>
        <dbReference type="Proteomes" id="UP000216998"/>
    </source>
</evidence>
<accession>A0A255YYP1</accession>
<dbReference type="Pfam" id="PF02770">
    <property type="entry name" value="Acyl-CoA_dh_M"/>
    <property type="match status" value="1"/>
</dbReference>
<dbReference type="FunFam" id="2.40.110.10:FF:000002">
    <property type="entry name" value="Acyl-CoA dehydrogenase fadE12"/>
    <property type="match status" value="1"/>
</dbReference>
<comment type="caution">
    <text evidence="10">The sequence shown here is derived from an EMBL/GenBank/DDBJ whole genome shotgun (WGS) entry which is preliminary data.</text>
</comment>
<dbReference type="EMBL" id="NOXU01000029">
    <property type="protein sequence ID" value="OYQ34299.1"/>
    <property type="molecule type" value="Genomic_DNA"/>
</dbReference>
<keyword evidence="4 6" id="KW-0274">FAD</keyword>
<dbReference type="InterPro" id="IPR009075">
    <property type="entry name" value="AcylCo_DH/oxidase_C"/>
</dbReference>
<dbReference type="Proteomes" id="UP000216998">
    <property type="component" value="Unassembled WGS sequence"/>
</dbReference>
<dbReference type="InterPro" id="IPR046373">
    <property type="entry name" value="Acyl-CoA_Oxase/DH_mid-dom_sf"/>
</dbReference>
<evidence type="ECO:0000256" key="2">
    <source>
        <dbReference type="ARBA" id="ARBA00009347"/>
    </source>
</evidence>
<organism evidence="10 11">
    <name type="scientific">Niveispirillum lacus</name>
    <dbReference type="NCBI Taxonomy" id="1981099"/>
    <lineage>
        <taxon>Bacteria</taxon>
        <taxon>Pseudomonadati</taxon>
        <taxon>Pseudomonadota</taxon>
        <taxon>Alphaproteobacteria</taxon>
        <taxon>Rhodospirillales</taxon>
        <taxon>Azospirillaceae</taxon>
        <taxon>Niveispirillum</taxon>
    </lineage>
</organism>
<dbReference type="InterPro" id="IPR037069">
    <property type="entry name" value="AcylCoA_DH/ox_N_sf"/>
</dbReference>
<dbReference type="GO" id="GO:0005886">
    <property type="term" value="C:plasma membrane"/>
    <property type="evidence" value="ECO:0007669"/>
    <property type="project" value="TreeGrafter"/>
</dbReference>
<dbReference type="InterPro" id="IPR009100">
    <property type="entry name" value="AcylCoA_DH/oxidase_NM_dom_sf"/>
</dbReference>
<name>A0A255YYP1_9PROT</name>
<keyword evidence="11" id="KW-1185">Reference proteome</keyword>
<dbReference type="SUPFAM" id="SSF47203">
    <property type="entry name" value="Acyl-CoA dehydrogenase C-terminal domain-like"/>
    <property type="match status" value="1"/>
</dbReference>
<gene>
    <name evidence="10" type="ORF">CHU95_12760</name>
</gene>
<sequence length="395" mass="43777">MRDPAIQAFRADVKQFCEKNLPRDIRDKVLAGQHLAKSDYVRWQKILFDKGWIVGHWPRAYGGQDWTPLQRAIFDDETSKAGAPWLTPFGVCYAGPVIYTFGSAQQKERYLPGIRSTDTWWCQGYSEPGAGSDLANIKTRAVRDGDQYVVSGQKTWTTMAQWADMMFALVRTSNDGKPQNGISFLLIDMNSPGVTVRPIISIDKCHHLNEVFLDDVRVPVENLVGVEGRGWTYAKFLLNNERLLGAEVGKSTRLLHQLRQTMADIREGGRPLTDDPHWRRRLGELRARLLALEAVCNEYLAAAEAGSTPGLEVSALKIMGSELIQGITGAMVDALAIKGLVYQTEGLEPGWQAPLVGVPGAPGMIREHLHDRATTIYGGANEIQRNILAKAVLGL</sequence>
<evidence type="ECO:0000259" key="8">
    <source>
        <dbReference type="Pfam" id="PF02770"/>
    </source>
</evidence>
<feature type="domain" description="Acyl-CoA dehydrogenase/oxidase C-terminal" evidence="7">
    <location>
        <begin position="228"/>
        <end position="393"/>
    </location>
</feature>
<dbReference type="OrthoDB" id="5510711at2"/>
<evidence type="ECO:0000256" key="6">
    <source>
        <dbReference type="RuleBase" id="RU362125"/>
    </source>
</evidence>
<dbReference type="InterPro" id="IPR013786">
    <property type="entry name" value="AcylCoA_DH/ox_N"/>
</dbReference>
<dbReference type="Gene3D" id="1.10.540.10">
    <property type="entry name" value="Acyl-CoA dehydrogenase/oxidase, N-terminal domain"/>
    <property type="match status" value="1"/>
</dbReference>
<dbReference type="GO" id="GO:0016627">
    <property type="term" value="F:oxidoreductase activity, acting on the CH-CH group of donors"/>
    <property type="evidence" value="ECO:0007669"/>
    <property type="project" value="InterPro"/>
</dbReference>
<comment type="cofactor">
    <cofactor evidence="1 6">
        <name>FAD</name>
        <dbReference type="ChEBI" id="CHEBI:57692"/>
    </cofactor>
</comment>
<evidence type="ECO:0000259" key="7">
    <source>
        <dbReference type="Pfam" id="PF00441"/>
    </source>
</evidence>
<dbReference type="InterPro" id="IPR052161">
    <property type="entry name" value="Mycobact_Acyl-CoA_DH"/>
</dbReference>
<evidence type="ECO:0000259" key="9">
    <source>
        <dbReference type="Pfam" id="PF02771"/>
    </source>
</evidence>
<reference evidence="10 11" key="1">
    <citation type="submission" date="2017-07" db="EMBL/GenBank/DDBJ databases">
        <title>Niveispirillum cyanobacteriorum sp. nov., isolated from cyanobacterial aggregates in a eutrophic lake.</title>
        <authorList>
            <person name="Cai H."/>
        </authorList>
    </citation>
    <scope>NUCLEOTIDE SEQUENCE [LARGE SCALE GENOMIC DNA]</scope>
    <source>
        <strain evidence="11">TH1-14</strain>
    </source>
</reference>
<dbReference type="PANTHER" id="PTHR43292">
    <property type="entry name" value="ACYL-COA DEHYDROGENASE"/>
    <property type="match status" value="1"/>
</dbReference>
<feature type="domain" description="Acyl-CoA oxidase/dehydrogenase middle" evidence="8">
    <location>
        <begin position="122"/>
        <end position="215"/>
    </location>
</feature>
<dbReference type="SUPFAM" id="SSF56645">
    <property type="entry name" value="Acyl-CoA dehydrogenase NM domain-like"/>
    <property type="match status" value="1"/>
</dbReference>
<dbReference type="Pfam" id="PF02771">
    <property type="entry name" value="Acyl-CoA_dh_N"/>
    <property type="match status" value="1"/>
</dbReference>
<dbReference type="AlphaFoldDB" id="A0A255YYP1"/>
<protein>
    <submittedName>
        <fullName evidence="10">Pimeloyl-CoA dehydrogenase large subunit</fullName>
    </submittedName>
</protein>
<dbReference type="Pfam" id="PF00441">
    <property type="entry name" value="Acyl-CoA_dh_1"/>
    <property type="match status" value="1"/>
</dbReference>
<proteinExistence type="inferred from homology"/>
<dbReference type="PANTHER" id="PTHR43292:SF3">
    <property type="entry name" value="ACYL-COA DEHYDROGENASE FADE29"/>
    <property type="match status" value="1"/>
</dbReference>
<evidence type="ECO:0000256" key="5">
    <source>
        <dbReference type="ARBA" id="ARBA00023002"/>
    </source>
</evidence>
<comment type="similarity">
    <text evidence="2 6">Belongs to the acyl-CoA dehydrogenase family.</text>
</comment>
<evidence type="ECO:0000256" key="3">
    <source>
        <dbReference type="ARBA" id="ARBA00022630"/>
    </source>
</evidence>
<feature type="domain" description="Acyl-CoA dehydrogenase/oxidase N-terminal" evidence="9">
    <location>
        <begin position="6"/>
        <end position="116"/>
    </location>
</feature>
<keyword evidence="5 6" id="KW-0560">Oxidoreductase</keyword>
<dbReference type="GO" id="GO:0050660">
    <property type="term" value="F:flavin adenine dinucleotide binding"/>
    <property type="evidence" value="ECO:0007669"/>
    <property type="project" value="InterPro"/>
</dbReference>